<sequence>MIKAEEFTAEELQAIIQQLGDFKDQQTHLQEQVGSYFQNFDKDSNGFLDRKELREFLTNFFTQYKIHFPVTDEYVDAVFREIDLNRDNKIQPNELESYALHFVNTILPHYEQALSTKQ</sequence>
<evidence type="ECO:0000313" key="3">
    <source>
        <dbReference type="EMBL" id="CDW82598.1"/>
    </source>
</evidence>
<dbReference type="Pfam" id="PF13499">
    <property type="entry name" value="EF-hand_7"/>
    <property type="match status" value="1"/>
</dbReference>
<dbReference type="Gene3D" id="1.10.238.10">
    <property type="entry name" value="EF-hand"/>
    <property type="match status" value="1"/>
</dbReference>
<dbReference type="OrthoDB" id="26525at2759"/>
<name>A0A078ANQ4_STYLE</name>
<dbReference type="CDD" id="cd00051">
    <property type="entry name" value="EFh"/>
    <property type="match status" value="1"/>
</dbReference>
<dbReference type="SMART" id="SM00054">
    <property type="entry name" value="EFh"/>
    <property type="match status" value="2"/>
</dbReference>
<dbReference type="InterPro" id="IPR002048">
    <property type="entry name" value="EF_hand_dom"/>
</dbReference>
<dbReference type="EMBL" id="CCKQ01011058">
    <property type="protein sequence ID" value="CDW82598.1"/>
    <property type="molecule type" value="Genomic_DNA"/>
</dbReference>
<reference evidence="3 4" key="1">
    <citation type="submission" date="2014-06" db="EMBL/GenBank/DDBJ databases">
        <authorList>
            <person name="Swart Estienne"/>
        </authorList>
    </citation>
    <scope>NUCLEOTIDE SEQUENCE [LARGE SCALE GENOMIC DNA]</scope>
    <source>
        <strain evidence="3 4">130c</strain>
    </source>
</reference>
<dbReference type="SUPFAM" id="SSF47473">
    <property type="entry name" value="EF-hand"/>
    <property type="match status" value="1"/>
</dbReference>
<evidence type="ECO:0000313" key="4">
    <source>
        <dbReference type="Proteomes" id="UP000039865"/>
    </source>
</evidence>
<dbReference type="InterPro" id="IPR011992">
    <property type="entry name" value="EF-hand-dom_pair"/>
</dbReference>
<dbReference type="Proteomes" id="UP000039865">
    <property type="component" value="Unassembled WGS sequence"/>
</dbReference>
<dbReference type="AlphaFoldDB" id="A0A078ANQ4"/>
<dbReference type="GO" id="GO:0005509">
    <property type="term" value="F:calcium ion binding"/>
    <property type="evidence" value="ECO:0007669"/>
    <property type="project" value="InterPro"/>
</dbReference>
<proteinExistence type="predicted"/>
<dbReference type="PROSITE" id="PS00018">
    <property type="entry name" value="EF_HAND_1"/>
    <property type="match status" value="2"/>
</dbReference>
<keyword evidence="4" id="KW-1185">Reference proteome</keyword>
<evidence type="ECO:0000259" key="2">
    <source>
        <dbReference type="PROSITE" id="PS50222"/>
    </source>
</evidence>
<organism evidence="3 4">
    <name type="scientific">Stylonychia lemnae</name>
    <name type="common">Ciliate</name>
    <dbReference type="NCBI Taxonomy" id="5949"/>
    <lineage>
        <taxon>Eukaryota</taxon>
        <taxon>Sar</taxon>
        <taxon>Alveolata</taxon>
        <taxon>Ciliophora</taxon>
        <taxon>Intramacronucleata</taxon>
        <taxon>Spirotrichea</taxon>
        <taxon>Stichotrichia</taxon>
        <taxon>Sporadotrichida</taxon>
        <taxon>Oxytrichidae</taxon>
        <taxon>Stylonychinae</taxon>
        <taxon>Stylonychia</taxon>
    </lineage>
</organism>
<feature type="domain" description="EF-hand" evidence="2">
    <location>
        <begin position="70"/>
        <end position="105"/>
    </location>
</feature>
<feature type="domain" description="EF-hand" evidence="2">
    <location>
        <begin position="28"/>
        <end position="63"/>
    </location>
</feature>
<accession>A0A078ANQ4</accession>
<dbReference type="InterPro" id="IPR018247">
    <property type="entry name" value="EF_Hand_1_Ca_BS"/>
</dbReference>
<dbReference type="PROSITE" id="PS50222">
    <property type="entry name" value="EF_HAND_2"/>
    <property type="match status" value="2"/>
</dbReference>
<dbReference type="InParanoid" id="A0A078ANQ4"/>
<gene>
    <name evidence="3" type="primary">Contig2901.g3107</name>
    <name evidence="3" type="ORF">STYLEM_11631</name>
</gene>
<keyword evidence="1" id="KW-0106">Calcium</keyword>
<protein>
    <submittedName>
        <fullName evidence="3">Calmodulin</fullName>
    </submittedName>
</protein>
<evidence type="ECO:0000256" key="1">
    <source>
        <dbReference type="ARBA" id="ARBA00022837"/>
    </source>
</evidence>